<accession>A0A8A7K9W6</accession>
<evidence type="ECO:0000313" key="2">
    <source>
        <dbReference type="EMBL" id="QTL96885.1"/>
    </source>
</evidence>
<reference evidence="2" key="1">
    <citation type="submission" date="2019-12" db="EMBL/GenBank/DDBJ databases">
        <authorList>
            <person name="zhang j."/>
            <person name="sun C.M."/>
        </authorList>
    </citation>
    <scope>NUCLEOTIDE SEQUENCE</scope>
    <source>
        <strain evidence="2">NS-1</strain>
    </source>
</reference>
<dbReference type="Proteomes" id="UP000665020">
    <property type="component" value="Chromosome"/>
</dbReference>
<keyword evidence="1" id="KW-1133">Transmembrane helix</keyword>
<sequence>MLGIMRHISYARDWLCRAEKKIESGDLVEGEFFLSLAEAETRKAWERSYSSRNRWPSRKFPLALTFSLFLMAAIAFVFFFRGDPQLEPVELKLTEGYQQSVRLTDRGNIRLISVDLSVNNNLNRGK</sequence>
<gene>
    <name evidence="2" type="ORF">GM661_02290</name>
</gene>
<keyword evidence="1" id="KW-0812">Transmembrane</keyword>
<dbReference type="KEGG" id="ifn:GM661_02290"/>
<evidence type="ECO:0000313" key="3">
    <source>
        <dbReference type="Proteomes" id="UP000665020"/>
    </source>
</evidence>
<keyword evidence="3" id="KW-1185">Reference proteome</keyword>
<name>A0A8A7K9W6_9FIRM</name>
<keyword evidence="1" id="KW-0472">Membrane</keyword>
<dbReference type="AlphaFoldDB" id="A0A8A7K9W6"/>
<protein>
    <submittedName>
        <fullName evidence="2">Uncharacterized protein</fullName>
    </submittedName>
</protein>
<dbReference type="EMBL" id="CP046640">
    <property type="protein sequence ID" value="QTL96885.1"/>
    <property type="molecule type" value="Genomic_DNA"/>
</dbReference>
<evidence type="ECO:0000256" key="1">
    <source>
        <dbReference type="SAM" id="Phobius"/>
    </source>
</evidence>
<organism evidence="2 3">
    <name type="scientific">Iocasia fonsfrigidae</name>
    <dbReference type="NCBI Taxonomy" id="2682810"/>
    <lineage>
        <taxon>Bacteria</taxon>
        <taxon>Bacillati</taxon>
        <taxon>Bacillota</taxon>
        <taxon>Clostridia</taxon>
        <taxon>Halanaerobiales</taxon>
        <taxon>Halanaerobiaceae</taxon>
        <taxon>Iocasia</taxon>
    </lineage>
</organism>
<dbReference type="RefSeq" id="WP_230868563.1">
    <property type="nucleotide sequence ID" value="NZ_CP046640.1"/>
</dbReference>
<proteinExistence type="predicted"/>
<feature type="transmembrane region" description="Helical" evidence="1">
    <location>
        <begin position="60"/>
        <end position="80"/>
    </location>
</feature>